<evidence type="ECO:0000256" key="1">
    <source>
        <dbReference type="SAM" id="MobiDB-lite"/>
    </source>
</evidence>
<evidence type="ECO:0000313" key="2">
    <source>
        <dbReference type="EMBL" id="JAD84186.1"/>
    </source>
</evidence>
<reference evidence="2" key="2">
    <citation type="journal article" date="2015" name="Data Brief">
        <title>Shoot transcriptome of the giant reed, Arundo donax.</title>
        <authorList>
            <person name="Barrero R.A."/>
            <person name="Guerrero F.D."/>
            <person name="Moolhuijzen P."/>
            <person name="Goolsby J.A."/>
            <person name="Tidwell J."/>
            <person name="Bellgard S.E."/>
            <person name="Bellgard M.I."/>
        </authorList>
    </citation>
    <scope>NUCLEOTIDE SEQUENCE</scope>
    <source>
        <tissue evidence="2">Shoot tissue taken approximately 20 cm above the soil surface</tissue>
    </source>
</reference>
<dbReference type="AlphaFoldDB" id="A0A0A9D8Q8"/>
<name>A0A0A9D8Q8_ARUDO</name>
<reference evidence="2" key="1">
    <citation type="submission" date="2014-09" db="EMBL/GenBank/DDBJ databases">
        <authorList>
            <person name="Magalhaes I.L.F."/>
            <person name="Oliveira U."/>
            <person name="Santos F.R."/>
            <person name="Vidigal T.H.D.A."/>
            <person name="Brescovit A.D."/>
            <person name="Santos A.J."/>
        </authorList>
    </citation>
    <scope>NUCLEOTIDE SEQUENCE</scope>
    <source>
        <tissue evidence="2">Shoot tissue taken approximately 20 cm above the soil surface</tissue>
    </source>
</reference>
<dbReference type="EMBL" id="GBRH01213709">
    <property type="protein sequence ID" value="JAD84186.1"/>
    <property type="molecule type" value="Transcribed_RNA"/>
</dbReference>
<organism evidence="2">
    <name type="scientific">Arundo donax</name>
    <name type="common">Giant reed</name>
    <name type="synonym">Donax arundinaceus</name>
    <dbReference type="NCBI Taxonomy" id="35708"/>
    <lineage>
        <taxon>Eukaryota</taxon>
        <taxon>Viridiplantae</taxon>
        <taxon>Streptophyta</taxon>
        <taxon>Embryophyta</taxon>
        <taxon>Tracheophyta</taxon>
        <taxon>Spermatophyta</taxon>
        <taxon>Magnoliopsida</taxon>
        <taxon>Liliopsida</taxon>
        <taxon>Poales</taxon>
        <taxon>Poaceae</taxon>
        <taxon>PACMAD clade</taxon>
        <taxon>Arundinoideae</taxon>
        <taxon>Arundineae</taxon>
        <taxon>Arundo</taxon>
    </lineage>
</organism>
<protein>
    <submittedName>
        <fullName evidence="2">Uncharacterized protein</fullName>
    </submittedName>
</protein>
<feature type="region of interest" description="Disordered" evidence="1">
    <location>
        <begin position="1"/>
        <end position="36"/>
    </location>
</feature>
<accession>A0A0A9D8Q8</accession>
<feature type="compositionally biased region" description="Low complexity" evidence="1">
    <location>
        <begin position="1"/>
        <end position="12"/>
    </location>
</feature>
<sequence length="166" mass="16999">MSSSPTSTLMSPPKSPPSDSPPLSPDGAAAFRRGSWPGVGSPVNDVLASLRQLRLSKANSSPSGGWSGYPASSVAYGSPMAGGLYSLPSTPRATPTVMATTSGFMTNLEPLDVGFGCDDEPVQRVESGRALRAKVFERLSREGAVSGDATAGVGDPDVGWVSDLIN</sequence>
<feature type="compositionally biased region" description="Pro residues" evidence="1">
    <location>
        <begin position="13"/>
        <end position="24"/>
    </location>
</feature>
<proteinExistence type="predicted"/>